<feature type="transmembrane region" description="Helical" evidence="1">
    <location>
        <begin position="20"/>
        <end position="41"/>
    </location>
</feature>
<dbReference type="SUPFAM" id="SSF48317">
    <property type="entry name" value="Acid phosphatase/Vanadium-dependent haloperoxidase"/>
    <property type="match status" value="1"/>
</dbReference>
<dbReference type="EMBL" id="UINC01008705">
    <property type="protein sequence ID" value="SVA39146.1"/>
    <property type="molecule type" value="Genomic_DNA"/>
</dbReference>
<reference evidence="3" key="1">
    <citation type="submission" date="2018-05" db="EMBL/GenBank/DDBJ databases">
        <authorList>
            <person name="Lanie J.A."/>
            <person name="Ng W.-L."/>
            <person name="Kazmierczak K.M."/>
            <person name="Andrzejewski T.M."/>
            <person name="Davidsen T.M."/>
            <person name="Wayne K.J."/>
            <person name="Tettelin H."/>
            <person name="Glass J.I."/>
            <person name="Rusch D."/>
            <person name="Podicherti R."/>
            <person name="Tsui H.-C.T."/>
            <person name="Winkler M.E."/>
        </authorList>
    </citation>
    <scope>NUCLEOTIDE SEQUENCE</scope>
</reference>
<evidence type="ECO:0000256" key="1">
    <source>
        <dbReference type="SAM" id="Phobius"/>
    </source>
</evidence>
<evidence type="ECO:0000259" key="2">
    <source>
        <dbReference type="Pfam" id="PF14378"/>
    </source>
</evidence>
<dbReference type="Pfam" id="PF14378">
    <property type="entry name" value="PAP2_3"/>
    <property type="match status" value="1"/>
</dbReference>
<sequence length="212" mass="24135">MNPVERWLASRNGMELRLQVLGVLLLFEYSGYAFINHLTAWRAESLGHSYLEPWSAIDNSIPFIPVSILLYVPLLPMVAVPAFALSEEKIRTGFWTYIGVIVSSFAIFLLVPMKMTRDGLDTGVFDPLFQLLWTIDPPFNTFPSLHVSLATIATLVVWQHDRRLGRWMLIGAAVLTLSTFLAKQHFVIDAIGGMALAIVWYRYHYLPRVRLI</sequence>
<feature type="transmembrane region" description="Helical" evidence="1">
    <location>
        <begin position="186"/>
        <end position="203"/>
    </location>
</feature>
<dbReference type="InterPro" id="IPR026841">
    <property type="entry name" value="Aur1/Ipt1"/>
</dbReference>
<dbReference type="InterPro" id="IPR036938">
    <property type="entry name" value="PAP2/HPO_sf"/>
</dbReference>
<dbReference type="AlphaFoldDB" id="A0A381VFK8"/>
<keyword evidence="1" id="KW-0812">Transmembrane</keyword>
<feature type="transmembrane region" description="Helical" evidence="1">
    <location>
        <begin position="61"/>
        <end position="85"/>
    </location>
</feature>
<feature type="transmembrane region" description="Helical" evidence="1">
    <location>
        <begin position="92"/>
        <end position="111"/>
    </location>
</feature>
<evidence type="ECO:0000313" key="3">
    <source>
        <dbReference type="EMBL" id="SVA39146.1"/>
    </source>
</evidence>
<gene>
    <name evidence="3" type="ORF">METZ01_LOCUS92000</name>
</gene>
<dbReference type="GO" id="GO:0016020">
    <property type="term" value="C:membrane"/>
    <property type="evidence" value="ECO:0007669"/>
    <property type="project" value="UniProtKB-SubCell"/>
</dbReference>
<keyword evidence="1" id="KW-0472">Membrane</keyword>
<accession>A0A381VFK8</accession>
<feature type="transmembrane region" description="Helical" evidence="1">
    <location>
        <begin position="164"/>
        <end position="180"/>
    </location>
</feature>
<name>A0A381VFK8_9ZZZZ</name>
<feature type="transmembrane region" description="Helical" evidence="1">
    <location>
        <begin position="139"/>
        <end position="157"/>
    </location>
</feature>
<protein>
    <recommendedName>
        <fullName evidence="2">Inositolphosphotransferase Aur1/Ipt1 domain-containing protein</fullName>
    </recommendedName>
</protein>
<feature type="domain" description="Inositolphosphotransferase Aur1/Ipt1" evidence="2">
    <location>
        <begin position="70"/>
        <end position="201"/>
    </location>
</feature>
<dbReference type="Gene3D" id="1.20.144.10">
    <property type="entry name" value="Phosphatidic acid phosphatase type 2/haloperoxidase"/>
    <property type="match status" value="1"/>
</dbReference>
<proteinExistence type="predicted"/>
<organism evidence="3">
    <name type="scientific">marine metagenome</name>
    <dbReference type="NCBI Taxonomy" id="408172"/>
    <lineage>
        <taxon>unclassified sequences</taxon>
        <taxon>metagenomes</taxon>
        <taxon>ecological metagenomes</taxon>
    </lineage>
</organism>
<keyword evidence="1" id="KW-1133">Transmembrane helix</keyword>